<proteinExistence type="predicted"/>
<feature type="region of interest" description="Disordered" evidence="1">
    <location>
        <begin position="137"/>
        <end position="163"/>
    </location>
</feature>
<sequence>MVNLPCRELQKGVALGKGRSAPNASPSRDCPRQCTRDQSLDPLSPRPKGSEGWAVPTPCRVQRVGSFSVKGQDERSATALDCVPPWSLPVTWLDVKGQYADRLRSGNPLHPLCPGHSPCRGAVKDCFPLPMAMWGSGQSPENGSRDKSLVGVKGQTAPAPGGHEKLSLQYFDKKKRASLKRKCYKPSKIKGFRVFRQLTIFNVLVNFCLLECKIIFNYAVNLCLTLQ</sequence>
<reference evidence="2" key="2">
    <citation type="submission" date="2015-07" db="EMBL/GenBank/DDBJ databases">
        <title>Plasmids, circular viruses and viroids from rat gut.</title>
        <authorList>
            <person name="Jorgensen T.J."/>
            <person name="Hansen M.A."/>
            <person name="Xu Z."/>
            <person name="Tabak M.A."/>
            <person name="Sorensen S.J."/>
            <person name="Hansen L.H."/>
        </authorList>
    </citation>
    <scope>NUCLEOTIDE SEQUENCE</scope>
    <source>
        <plasmid evidence="2">pRGRH0262</plasmid>
    </source>
</reference>
<feature type="region of interest" description="Disordered" evidence="1">
    <location>
        <begin position="15"/>
        <end position="56"/>
    </location>
</feature>
<protein>
    <submittedName>
        <fullName evidence="2">Uncharacterized protein</fullName>
    </submittedName>
</protein>
<geneLocation type="plasmid" evidence="2">
    <name>pRGRH0262</name>
</geneLocation>
<evidence type="ECO:0000256" key="1">
    <source>
        <dbReference type="SAM" id="MobiDB-lite"/>
    </source>
</evidence>
<keyword evidence="2" id="KW-0614">Plasmid</keyword>
<evidence type="ECO:0000313" key="2">
    <source>
        <dbReference type="EMBL" id="CRY94476.1"/>
    </source>
</evidence>
<accession>A0A0H5PXK4</accession>
<name>A0A0H5PXK4_9ZZZZ</name>
<feature type="compositionally biased region" description="Basic and acidic residues" evidence="1">
    <location>
        <begin position="29"/>
        <end position="39"/>
    </location>
</feature>
<dbReference type="AlphaFoldDB" id="A0A0H5PXK4"/>
<organism evidence="2">
    <name type="scientific">uncultured prokaryote</name>
    <dbReference type="NCBI Taxonomy" id="198431"/>
    <lineage>
        <taxon>unclassified sequences</taxon>
        <taxon>environmental samples</taxon>
    </lineage>
</organism>
<dbReference type="EMBL" id="LN852934">
    <property type="protein sequence ID" value="CRY94476.1"/>
    <property type="molecule type" value="Genomic_DNA"/>
</dbReference>
<reference evidence="2" key="1">
    <citation type="submission" date="2015-06" db="EMBL/GenBank/DDBJ databases">
        <authorList>
            <person name="Joergensen T."/>
        </authorList>
    </citation>
    <scope>NUCLEOTIDE SEQUENCE</scope>
    <source>
        <plasmid evidence="2">pRGRH0262</plasmid>
    </source>
</reference>